<keyword evidence="9" id="KW-1185">Reference proteome</keyword>
<evidence type="ECO:0000256" key="6">
    <source>
        <dbReference type="PIRNR" id="PIRNR001788"/>
    </source>
</evidence>
<dbReference type="GO" id="GO:0005634">
    <property type="term" value="C:nucleus"/>
    <property type="evidence" value="ECO:0007669"/>
    <property type="project" value="UniProtKB-SubCell"/>
</dbReference>
<dbReference type="AlphaFoldDB" id="A0A1D1VEQ9"/>
<evidence type="ECO:0000313" key="8">
    <source>
        <dbReference type="EMBL" id="GAV00135.1"/>
    </source>
</evidence>
<evidence type="ECO:0000256" key="3">
    <source>
        <dbReference type="ARBA" id="ARBA00010055"/>
    </source>
</evidence>
<evidence type="ECO:0000256" key="1">
    <source>
        <dbReference type="ARBA" id="ARBA00004123"/>
    </source>
</evidence>
<name>A0A1D1VEQ9_RAMVA</name>
<dbReference type="SUPFAM" id="SSF55753">
    <property type="entry name" value="Actin depolymerizing proteins"/>
    <property type="match status" value="1"/>
</dbReference>
<dbReference type="Gene3D" id="3.40.20.10">
    <property type="entry name" value="Severin"/>
    <property type="match status" value="1"/>
</dbReference>
<feature type="domain" description="ADF-H" evidence="7">
    <location>
        <begin position="4"/>
        <end position="139"/>
    </location>
</feature>
<organism evidence="8 9">
    <name type="scientific">Ramazzottius varieornatus</name>
    <name type="common">Water bear</name>
    <name type="synonym">Tardigrade</name>
    <dbReference type="NCBI Taxonomy" id="947166"/>
    <lineage>
        <taxon>Eukaryota</taxon>
        <taxon>Metazoa</taxon>
        <taxon>Ecdysozoa</taxon>
        <taxon>Tardigrada</taxon>
        <taxon>Eutardigrada</taxon>
        <taxon>Parachela</taxon>
        <taxon>Hypsibioidea</taxon>
        <taxon>Ramazzottiidae</taxon>
        <taxon>Ramazzottius</taxon>
    </lineage>
</organism>
<dbReference type="GO" id="GO:0034316">
    <property type="term" value="P:negative regulation of Arp2/3 complex-mediated actin nucleation"/>
    <property type="evidence" value="ECO:0007669"/>
    <property type="project" value="TreeGrafter"/>
</dbReference>
<keyword evidence="4" id="KW-0963">Cytoplasm</keyword>
<dbReference type="PROSITE" id="PS51263">
    <property type="entry name" value="ADF_H"/>
    <property type="match status" value="1"/>
</dbReference>
<dbReference type="GO" id="GO:0030864">
    <property type="term" value="C:cortical actin cytoskeleton"/>
    <property type="evidence" value="ECO:0007669"/>
    <property type="project" value="TreeGrafter"/>
</dbReference>
<dbReference type="GO" id="GO:0071846">
    <property type="term" value="P:actin filament debranching"/>
    <property type="evidence" value="ECO:0007669"/>
    <property type="project" value="InterPro"/>
</dbReference>
<evidence type="ECO:0000256" key="5">
    <source>
        <dbReference type="ARBA" id="ARBA00023242"/>
    </source>
</evidence>
<comment type="caution">
    <text evidence="8">The sequence shown here is derived from an EMBL/GenBank/DDBJ whole genome shotgun (WGS) entry which is preliminary data.</text>
</comment>
<dbReference type="PANTHER" id="PTHR11249:SF2">
    <property type="entry name" value="GLIA MATURATION FACTOR"/>
    <property type="match status" value="1"/>
</dbReference>
<dbReference type="GO" id="GO:0071933">
    <property type="term" value="F:Arp2/3 complex binding"/>
    <property type="evidence" value="ECO:0007669"/>
    <property type="project" value="InterPro"/>
</dbReference>
<dbReference type="OrthoDB" id="3919494at2759"/>
<evidence type="ECO:0000256" key="2">
    <source>
        <dbReference type="ARBA" id="ARBA00004496"/>
    </source>
</evidence>
<evidence type="ECO:0000259" key="7">
    <source>
        <dbReference type="PROSITE" id="PS51263"/>
    </source>
</evidence>
<dbReference type="InterPro" id="IPR002108">
    <property type="entry name" value="ADF-H"/>
</dbReference>
<dbReference type="PIRSF" id="PIRSF001788">
    <property type="entry name" value="GMF-beta"/>
    <property type="match status" value="1"/>
</dbReference>
<dbReference type="GO" id="GO:0003779">
    <property type="term" value="F:actin binding"/>
    <property type="evidence" value="ECO:0007669"/>
    <property type="project" value="InterPro"/>
</dbReference>
<dbReference type="CDD" id="cd11283">
    <property type="entry name" value="ADF_GMF-beta_like"/>
    <property type="match status" value="1"/>
</dbReference>
<dbReference type="FunFam" id="3.40.20.10:FF:000026">
    <property type="entry name" value="Glia maturation factor"/>
    <property type="match status" value="1"/>
</dbReference>
<reference evidence="8 9" key="1">
    <citation type="journal article" date="2016" name="Nat. Commun.">
        <title>Extremotolerant tardigrade genome and improved radiotolerance of human cultured cells by tardigrade-unique protein.</title>
        <authorList>
            <person name="Hashimoto T."/>
            <person name="Horikawa D.D."/>
            <person name="Saito Y."/>
            <person name="Kuwahara H."/>
            <person name="Kozuka-Hata H."/>
            <person name="Shin-I T."/>
            <person name="Minakuchi Y."/>
            <person name="Ohishi K."/>
            <person name="Motoyama A."/>
            <person name="Aizu T."/>
            <person name="Enomoto A."/>
            <person name="Kondo K."/>
            <person name="Tanaka S."/>
            <person name="Hara Y."/>
            <person name="Koshikawa S."/>
            <person name="Sagara H."/>
            <person name="Miura T."/>
            <person name="Yokobori S."/>
            <person name="Miyagawa K."/>
            <person name="Suzuki Y."/>
            <person name="Kubo T."/>
            <person name="Oyama M."/>
            <person name="Kohara Y."/>
            <person name="Fujiyama A."/>
            <person name="Arakawa K."/>
            <person name="Katayama T."/>
            <person name="Toyoda A."/>
            <person name="Kunieda T."/>
        </authorList>
    </citation>
    <scope>NUCLEOTIDE SEQUENCE [LARGE SCALE GENOMIC DNA]</scope>
    <source>
        <strain evidence="8 9">YOKOZUNA-1</strain>
    </source>
</reference>
<evidence type="ECO:0000313" key="9">
    <source>
        <dbReference type="Proteomes" id="UP000186922"/>
    </source>
</evidence>
<sequence>MSLDLKICRIEPDLQEKLKRFRFRKAKNNAALIMKISKEKDLIELEEELENCDPQDIQNALPERNPRYFLYSFKREHSDGRISYPMCFVFSSPLDCKPELNMIYAGSKTSLINEMGLTKTFELREVQDFTDDWLAEQLARH</sequence>
<evidence type="ECO:0000256" key="4">
    <source>
        <dbReference type="ARBA" id="ARBA00022490"/>
    </source>
</evidence>
<dbReference type="InterPro" id="IPR029006">
    <property type="entry name" value="ADF-H/Gelsolin-like_dom_sf"/>
</dbReference>
<protein>
    <recommendedName>
        <fullName evidence="7">ADF-H domain-containing protein</fullName>
    </recommendedName>
</protein>
<dbReference type="Pfam" id="PF00241">
    <property type="entry name" value="Cofilin_ADF"/>
    <property type="match status" value="1"/>
</dbReference>
<dbReference type="EMBL" id="BDGG01000006">
    <property type="protein sequence ID" value="GAV00135.1"/>
    <property type="molecule type" value="Genomic_DNA"/>
</dbReference>
<accession>A0A1D1VEQ9</accession>
<proteinExistence type="inferred from homology"/>
<comment type="similarity">
    <text evidence="3 6">Belongs to the actin-binding proteins ADF family. GMF subfamily.</text>
</comment>
<dbReference type="PANTHER" id="PTHR11249">
    <property type="entry name" value="GLIAL FACTOR NATURATION FACTOR"/>
    <property type="match status" value="1"/>
</dbReference>
<gene>
    <name evidence="8" type="primary">RvY_11026-1</name>
    <name evidence="8" type="synonym">RvY_11026.1</name>
    <name evidence="8" type="ORF">RvY_11026</name>
</gene>
<dbReference type="InterPro" id="IPR011171">
    <property type="entry name" value="GMF"/>
</dbReference>
<dbReference type="STRING" id="947166.A0A1D1VEQ9"/>
<keyword evidence="5" id="KW-0539">Nucleus</keyword>
<dbReference type="SMART" id="SM00102">
    <property type="entry name" value="ADF"/>
    <property type="match status" value="1"/>
</dbReference>
<comment type="subcellular location">
    <subcellularLocation>
        <location evidence="2">Cytoplasm</location>
    </subcellularLocation>
    <subcellularLocation>
        <location evidence="1">Nucleus</location>
    </subcellularLocation>
</comment>
<dbReference type="Proteomes" id="UP000186922">
    <property type="component" value="Unassembled WGS sequence"/>
</dbReference>